<dbReference type="Gene3D" id="3.80.10.10">
    <property type="entry name" value="Ribonuclease Inhibitor"/>
    <property type="match status" value="1"/>
</dbReference>
<dbReference type="Proteomes" id="UP000182360">
    <property type="component" value="Unassembled WGS sequence"/>
</dbReference>
<dbReference type="InterPro" id="IPR032675">
    <property type="entry name" value="LRR_dom_sf"/>
</dbReference>
<evidence type="ECO:0000313" key="1">
    <source>
        <dbReference type="EMBL" id="SEQ31096.1"/>
    </source>
</evidence>
<dbReference type="EMBL" id="FOFU01000003">
    <property type="protein sequence ID" value="SEQ31096.1"/>
    <property type="molecule type" value="Genomic_DNA"/>
</dbReference>
<dbReference type="SUPFAM" id="SSF52058">
    <property type="entry name" value="L domain-like"/>
    <property type="match status" value="1"/>
</dbReference>
<name>A0A1H9EZG0_9SPIR</name>
<dbReference type="InterPro" id="IPR053139">
    <property type="entry name" value="Surface_bspA-like"/>
</dbReference>
<keyword evidence="2" id="KW-1185">Reference proteome</keyword>
<gene>
    <name evidence="1" type="ORF">SAMN04487977_103338</name>
</gene>
<evidence type="ECO:0000313" key="2">
    <source>
        <dbReference type="Proteomes" id="UP000182360"/>
    </source>
</evidence>
<reference evidence="1 2" key="1">
    <citation type="submission" date="2016-10" db="EMBL/GenBank/DDBJ databases">
        <authorList>
            <person name="de Groot N.N."/>
        </authorList>
    </citation>
    <scope>NUCLEOTIDE SEQUENCE [LARGE SCALE GENOMIC DNA]</scope>
    <source>
        <strain evidence="1 2">B25</strain>
    </source>
</reference>
<dbReference type="OrthoDB" id="354455at2"/>
<dbReference type="InterPro" id="IPR026906">
    <property type="entry name" value="LRR_5"/>
</dbReference>
<dbReference type="AlphaFoldDB" id="A0A1H9EZG0"/>
<accession>A0A1H9EZG0</accession>
<proteinExistence type="predicted"/>
<dbReference type="RefSeq" id="WP_074642661.1">
    <property type="nucleotide sequence ID" value="NZ_FOFU01000003.1"/>
</dbReference>
<dbReference type="Pfam" id="PF13306">
    <property type="entry name" value="LRR_5"/>
    <property type="match status" value="1"/>
</dbReference>
<dbReference type="PANTHER" id="PTHR45661">
    <property type="entry name" value="SURFACE ANTIGEN"/>
    <property type="match status" value="1"/>
</dbReference>
<dbReference type="STRING" id="163.SAMN04487775_1127"/>
<protein>
    <submittedName>
        <fullName evidence="1">Leucine rich repeat-containing protein</fullName>
    </submittedName>
</protein>
<organism evidence="1 2">
    <name type="scientific">Treponema bryantii</name>
    <dbReference type="NCBI Taxonomy" id="163"/>
    <lineage>
        <taxon>Bacteria</taxon>
        <taxon>Pseudomonadati</taxon>
        <taxon>Spirochaetota</taxon>
        <taxon>Spirochaetia</taxon>
        <taxon>Spirochaetales</taxon>
        <taxon>Treponemataceae</taxon>
        <taxon>Treponema</taxon>
    </lineage>
</organism>
<sequence length="531" mass="57790">MGSYIKKNGLLYSEDLHTVLGVDDTSTDFTGRVPFGAHRIEDDVFSDCPYESISLPDSVKELGSCLFSNSKALEKVKLPSGVTELPSYLFSGCSALTKVTMPNAVSAFPEGLFKDCVSLPEIPFRAGITELPESVFEGCASLKSLVIPPTVKRIESRAVAGCTALESVVFPSCIEYIAPDAFEGCNSLHNLRVDGEGGLFYIGENDGYLYEAADEGDRVVLKTNGGNASSVSFFKDNADEISAGLSENDDEDFEDDDTFSAEIGASEEEAVFIQAENAPEPVFDTKSTSAAQEEPEIMQDSAVDSMLADIMGDEKERNTLSEEVAVSEQETAVLSETMAVMSDSSQGDTSAAISEAELEKLFAKNEESELATHNADNPDVLDSKAQILADSVGLSAVFECEPSGELPEDPELFVIAEKIVKDENGKSNFSSKLITCCKTFARIQDYKRIIMLYGLPLDNEEFALFFKHFIAKKNVILACEAESPATLSDFGKTICDYARISLKKEELAEQRRTAVLKTKTLVKLVIRDKYE</sequence>
<dbReference type="PANTHER" id="PTHR45661:SF3">
    <property type="entry name" value="IG-LIKE DOMAIN-CONTAINING PROTEIN"/>
    <property type="match status" value="1"/>
</dbReference>